<feature type="compositionally biased region" description="Basic and acidic residues" evidence="1">
    <location>
        <begin position="56"/>
        <end position="68"/>
    </location>
</feature>
<dbReference type="InterPro" id="IPR035513">
    <property type="entry name" value="Invertase/methylesterase_inhib"/>
</dbReference>
<protein>
    <submittedName>
        <fullName evidence="2">Uncharacterized protein</fullName>
    </submittedName>
</protein>
<feature type="region of interest" description="Disordered" evidence="1">
    <location>
        <begin position="56"/>
        <end position="75"/>
    </location>
</feature>
<evidence type="ECO:0000313" key="3">
    <source>
        <dbReference type="Proteomes" id="UP000053144"/>
    </source>
</evidence>
<dbReference type="AlphaFoldDB" id="A0A0L9UIV9"/>
<dbReference type="EMBL" id="CM003375">
    <property type="protein sequence ID" value="KOM42708.1"/>
    <property type="molecule type" value="Genomic_DNA"/>
</dbReference>
<feature type="non-terminal residue" evidence="2">
    <location>
        <position position="1"/>
    </location>
</feature>
<gene>
    <name evidence="2" type="ORF">LR48_Vigan05g031200</name>
</gene>
<reference evidence="3" key="1">
    <citation type="journal article" date="2015" name="Proc. Natl. Acad. Sci. U.S.A.">
        <title>Genome sequencing of adzuki bean (Vigna angularis) provides insight into high starch and low fat accumulation and domestication.</title>
        <authorList>
            <person name="Yang K."/>
            <person name="Tian Z."/>
            <person name="Chen C."/>
            <person name="Luo L."/>
            <person name="Zhao B."/>
            <person name="Wang Z."/>
            <person name="Yu L."/>
            <person name="Li Y."/>
            <person name="Sun Y."/>
            <person name="Li W."/>
            <person name="Chen Y."/>
            <person name="Li Y."/>
            <person name="Zhang Y."/>
            <person name="Ai D."/>
            <person name="Zhao J."/>
            <person name="Shang C."/>
            <person name="Ma Y."/>
            <person name="Wu B."/>
            <person name="Wang M."/>
            <person name="Gao L."/>
            <person name="Sun D."/>
            <person name="Zhang P."/>
            <person name="Guo F."/>
            <person name="Wang W."/>
            <person name="Li Y."/>
            <person name="Wang J."/>
            <person name="Varshney R.K."/>
            <person name="Wang J."/>
            <person name="Ling H.Q."/>
            <person name="Wan P."/>
        </authorList>
    </citation>
    <scope>NUCLEOTIDE SEQUENCE</scope>
    <source>
        <strain evidence="3">cv. Jingnong 6</strain>
    </source>
</reference>
<name>A0A0L9UIV9_PHAAN</name>
<evidence type="ECO:0000313" key="2">
    <source>
        <dbReference type="EMBL" id="KOM42708.1"/>
    </source>
</evidence>
<dbReference type="Proteomes" id="UP000053144">
    <property type="component" value="Chromosome 5"/>
</dbReference>
<sequence>STFYLELCFSTVASKPNVTHKVTSHRDVIKLFLDITTRAVEHNYFTVKKLTTKHDLQTRPNKAREKCTPRLSRNH</sequence>
<dbReference type="SUPFAM" id="SSF101148">
    <property type="entry name" value="Plant invertase/pectin methylesterase inhibitor"/>
    <property type="match status" value="1"/>
</dbReference>
<accession>A0A0L9UIV9</accession>
<evidence type="ECO:0000256" key="1">
    <source>
        <dbReference type="SAM" id="MobiDB-lite"/>
    </source>
</evidence>
<dbReference type="Gramene" id="KOM42708">
    <property type="protein sequence ID" value="KOM42708"/>
    <property type="gene ID" value="LR48_Vigan05g031200"/>
</dbReference>
<organism evidence="2 3">
    <name type="scientific">Phaseolus angularis</name>
    <name type="common">Azuki bean</name>
    <name type="synonym">Vigna angularis</name>
    <dbReference type="NCBI Taxonomy" id="3914"/>
    <lineage>
        <taxon>Eukaryota</taxon>
        <taxon>Viridiplantae</taxon>
        <taxon>Streptophyta</taxon>
        <taxon>Embryophyta</taxon>
        <taxon>Tracheophyta</taxon>
        <taxon>Spermatophyta</taxon>
        <taxon>Magnoliopsida</taxon>
        <taxon>eudicotyledons</taxon>
        <taxon>Gunneridae</taxon>
        <taxon>Pentapetalae</taxon>
        <taxon>rosids</taxon>
        <taxon>fabids</taxon>
        <taxon>Fabales</taxon>
        <taxon>Fabaceae</taxon>
        <taxon>Papilionoideae</taxon>
        <taxon>50 kb inversion clade</taxon>
        <taxon>NPAAA clade</taxon>
        <taxon>indigoferoid/millettioid clade</taxon>
        <taxon>Phaseoleae</taxon>
        <taxon>Vigna</taxon>
    </lineage>
</organism>
<proteinExistence type="predicted"/>